<name>A8PM76_9COXI</name>
<dbReference type="Pfam" id="PF01820">
    <property type="entry name" value="Dala_Dala_lig_N"/>
    <property type="match status" value="1"/>
</dbReference>
<dbReference type="GO" id="GO:0046872">
    <property type="term" value="F:metal ion binding"/>
    <property type="evidence" value="ECO:0007669"/>
    <property type="project" value="UniProtKB-KW"/>
</dbReference>
<dbReference type="OrthoDB" id="9813261at2"/>
<comment type="similarity">
    <text evidence="4 15">Belongs to the D-alanine--D-alanine ligase family.</text>
</comment>
<dbReference type="SUPFAM" id="SSF56059">
    <property type="entry name" value="Glutathione synthetase ATP-binding domain-like"/>
    <property type="match status" value="1"/>
</dbReference>
<evidence type="ECO:0000256" key="7">
    <source>
        <dbReference type="ARBA" id="ARBA00022741"/>
    </source>
</evidence>
<evidence type="ECO:0000256" key="19">
    <source>
        <dbReference type="PROSITE-ProRule" id="PRU00409"/>
    </source>
</evidence>
<proteinExistence type="inferred from homology"/>
<feature type="binding site" evidence="17">
    <location>
        <begin position="179"/>
        <end position="181"/>
    </location>
    <ligand>
        <name>ATP</name>
        <dbReference type="ChEBI" id="CHEBI:30616"/>
    </ligand>
</feature>
<keyword evidence="9 18" id="KW-0460">Magnesium</keyword>
<feature type="binding site" evidence="17">
    <location>
        <begin position="315"/>
        <end position="316"/>
    </location>
    <ligand>
        <name>ATP</name>
        <dbReference type="ChEBI" id="CHEBI:30616"/>
    </ligand>
</feature>
<feature type="binding site" evidence="17">
    <location>
        <begin position="217"/>
        <end position="224"/>
    </location>
    <ligand>
        <name>ATP</name>
        <dbReference type="ChEBI" id="CHEBI:30616"/>
    </ligand>
</feature>
<dbReference type="GO" id="GO:0009252">
    <property type="term" value="P:peptidoglycan biosynthetic process"/>
    <property type="evidence" value="ECO:0007669"/>
    <property type="project" value="UniProtKB-UniRule"/>
</dbReference>
<keyword evidence="8 19" id="KW-0067">ATP-binding</keyword>
<dbReference type="GO" id="GO:0008716">
    <property type="term" value="F:D-alanine-D-alanine ligase activity"/>
    <property type="evidence" value="ECO:0007669"/>
    <property type="project" value="UniProtKB-UniRule"/>
</dbReference>
<dbReference type="Proteomes" id="UP000054075">
    <property type="component" value="Unassembled WGS sequence"/>
</dbReference>
<keyword evidence="11 15" id="KW-0573">Peptidoglycan synthesis</keyword>
<dbReference type="InterPro" id="IPR011095">
    <property type="entry name" value="Dala_Dala_lig_C"/>
</dbReference>
<accession>A8PM76</accession>
<keyword evidence="22" id="KW-1185">Reference proteome</keyword>
<dbReference type="PANTHER" id="PTHR23132">
    <property type="entry name" value="D-ALANINE--D-ALANINE LIGASE"/>
    <property type="match status" value="1"/>
</dbReference>
<gene>
    <name evidence="15" type="primary">ddl</name>
    <name evidence="21" type="ORF">RICGR_0645</name>
</gene>
<keyword evidence="13 15" id="KW-0961">Cell wall biogenesis/degradation</keyword>
<evidence type="ECO:0000256" key="11">
    <source>
        <dbReference type="ARBA" id="ARBA00022984"/>
    </source>
</evidence>
<dbReference type="GO" id="GO:0071555">
    <property type="term" value="P:cell wall organization"/>
    <property type="evidence" value="ECO:0007669"/>
    <property type="project" value="UniProtKB-KW"/>
</dbReference>
<feature type="active site" evidence="16">
    <location>
        <position position="327"/>
    </location>
</feature>
<evidence type="ECO:0000256" key="1">
    <source>
        <dbReference type="ARBA" id="ARBA00001936"/>
    </source>
</evidence>
<evidence type="ECO:0000256" key="5">
    <source>
        <dbReference type="ARBA" id="ARBA00022598"/>
    </source>
</evidence>
<dbReference type="InterPro" id="IPR011761">
    <property type="entry name" value="ATP-grasp"/>
</dbReference>
<evidence type="ECO:0000256" key="14">
    <source>
        <dbReference type="ARBA" id="ARBA00047614"/>
    </source>
</evidence>
<keyword evidence="5 15" id="KW-0436">Ligase</keyword>
<dbReference type="InterPro" id="IPR016185">
    <property type="entry name" value="PreATP-grasp_dom_sf"/>
</dbReference>
<dbReference type="HAMAP" id="MF_00047">
    <property type="entry name" value="Dala_Dala_lig"/>
    <property type="match status" value="1"/>
</dbReference>
<dbReference type="Pfam" id="PF07478">
    <property type="entry name" value="Dala_Dala_lig_C"/>
    <property type="match status" value="1"/>
</dbReference>
<dbReference type="GO" id="GO:0005524">
    <property type="term" value="F:ATP binding"/>
    <property type="evidence" value="ECO:0007669"/>
    <property type="project" value="UniProtKB-UniRule"/>
</dbReference>
<sequence>MQLEQSTKTKVAVLYGGFSAEHEISLLSAAAVIKNLDQRKFSIIPIGIDKQGRCFVNQLQSLYSGDTILLETENAQSFSGLAELMVDKKGHYDVVFPVLHGALGEDGTIQGLLDLMDIAYIGADVLGSAVGMDKVVSKRLACAAHIPVVPFLAFNSGHWLRNKSLYSQQIRQEIGYPLFIKPVNGGSSLGITKIKKDTDLENAIELVFTYSTKVLVEKALEVREVEIAVLENQKWGAEPYVSQIGEIIPRHEFYSYEAKYLDEKGAQLIIPASLQNSQLQQIKRLAIELFNGLDCSGMARIDFFIEKRSQKIYFNELNTIPGFTKISMYPRLWEVSGIAYTSLLTHLIELALTRHQRLSLLKLSF</sequence>
<feature type="domain" description="ATP-grasp" evidence="20">
    <location>
        <begin position="138"/>
        <end position="349"/>
    </location>
</feature>
<dbReference type="InterPro" id="IPR011127">
    <property type="entry name" value="Dala_Dala_lig_N"/>
</dbReference>
<evidence type="ECO:0000256" key="6">
    <source>
        <dbReference type="ARBA" id="ARBA00022723"/>
    </source>
</evidence>
<feature type="binding site" evidence="17">
    <location>
        <begin position="187"/>
        <end position="188"/>
    </location>
    <ligand>
        <name>ATP</name>
        <dbReference type="ChEBI" id="CHEBI:30616"/>
    </ligand>
</feature>
<dbReference type="RefSeq" id="WP_006036017.1">
    <property type="nucleotide sequence ID" value="NZ_AAQJ02000001.1"/>
</dbReference>
<dbReference type="eggNOG" id="COG1181">
    <property type="taxonomic scope" value="Bacteria"/>
</dbReference>
<feature type="binding site" evidence="18">
    <location>
        <position position="316"/>
    </location>
    <ligand>
        <name>Mg(2+)</name>
        <dbReference type="ChEBI" id="CHEBI:18420"/>
        <label>1</label>
    </ligand>
</feature>
<protein>
    <recommendedName>
        <fullName evidence="15">D-alanine--D-alanine ligase</fullName>
        <ecNumber evidence="15">6.3.2.4</ecNumber>
    </recommendedName>
    <alternativeName>
        <fullName evidence="15">D-Ala-D-Ala ligase</fullName>
    </alternativeName>
    <alternativeName>
        <fullName evidence="15">D-alanylalanine synthetase</fullName>
    </alternativeName>
</protein>
<comment type="pathway">
    <text evidence="3 15">Cell wall biogenesis; peptidoglycan biosynthesis.</text>
</comment>
<keyword evidence="6 18" id="KW-0479">Metal-binding</keyword>
<evidence type="ECO:0000256" key="17">
    <source>
        <dbReference type="PIRSR" id="PIRSR039102-2"/>
    </source>
</evidence>
<dbReference type="STRING" id="59196.RICGR_0645"/>
<evidence type="ECO:0000256" key="13">
    <source>
        <dbReference type="ARBA" id="ARBA00023316"/>
    </source>
</evidence>
<evidence type="ECO:0000256" key="3">
    <source>
        <dbReference type="ARBA" id="ARBA00004752"/>
    </source>
</evidence>
<comment type="catalytic activity">
    <reaction evidence="14 15">
        <text>2 D-alanine + ATP = D-alanyl-D-alanine + ADP + phosphate + H(+)</text>
        <dbReference type="Rhea" id="RHEA:11224"/>
        <dbReference type="ChEBI" id="CHEBI:15378"/>
        <dbReference type="ChEBI" id="CHEBI:30616"/>
        <dbReference type="ChEBI" id="CHEBI:43474"/>
        <dbReference type="ChEBI" id="CHEBI:57416"/>
        <dbReference type="ChEBI" id="CHEBI:57822"/>
        <dbReference type="ChEBI" id="CHEBI:456216"/>
        <dbReference type="EC" id="6.3.2.4"/>
    </reaction>
</comment>
<dbReference type="UniPathway" id="UPA00219"/>
<evidence type="ECO:0000256" key="9">
    <source>
        <dbReference type="ARBA" id="ARBA00022842"/>
    </source>
</evidence>
<evidence type="ECO:0000256" key="2">
    <source>
        <dbReference type="ARBA" id="ARBA00003921"/>
    </source>
</evidence>
<comment type="subcellular location">
    <subcellularLocation>
        <location evidence="15">Cytoplasm</location>
    </subcellularLocation>
</comment>
<dbReference type="AlphaFoldDB" id="A8PM76"/>
<evidence type="ECO:0000256" key="12">
    <source>
        <dbReference type="ARBA" id="ARBA00023211"/>
    </source>
</evidence>
<organism evidence="21 22">
    <name type="scientific">Rickettsiella grylli</name>
    <dbReference type="NCBI Taxonomy" id="59196"/>
    <lineage>
        <taxon>Bacteria</taxon>
        <taxon>Pseudomonadati</taxon>
        <taxon>Pseudomonadota</taxon>
        <taxon>Gammaproteobacteria</taxon>
        <taxon>Legionellales</taxon>
        <taxon>Coxiellaceae</taxon>
        <taxon>Rickettsiella</taxon>
    </lineage>
</organism>
<feature type="binding site" evidence="17">
    <location>
        <position position="134"/>
    </location>
    <ligand>
        <name>ATP</name>
        <dbReference type="ChEBI" id="CHEBI:30616"/>
    </ligand>
</feature>
<comment type="caution">
    <text evidence="21">The sequence shown here is derived from an EMBL/GenBank/DDBJ whole genome shotgun (WGS) entry which is preliminary data.</text>
</comment>
<evidence type="ECO:0000256" key="18">
    <source>
        <dbReference type="PIRSR" id="PIRSR039102-3"/>
    </source>
</evidence>
<keyword evidence="12 18" id="KW-0464">Manganese</keyword>
<dbReference type="PROSITE" id="PS00843">
    <property type="entry name" value="DALA_DALA_LIGASE_1"/>
    <property type="match status" value="1"/>
</dbReference>
<keyword evidence="7 17" id="KW-0547">Nucleotide-binding</keyword>
<keyword evidence="10 15" id="KW-0133">Cell shape</keyword>
<evidence type="ECO:0000259" key="20">
    <source>
        <dbReference type="PROSITE" id="PS50975"/>
    </source>
</evidence>
<evidence type="ECO:0000256" key="16">
    <source>
        <dbReference type="PIRSR" id="PIRSR039102-1"/>
    </source>
</evidence>
<dbReference type="InterPro" id="IPR000291">
    <property type="entry name" value="D-Ala_lig_Van_CS"/>
</dbReference>
<feature type="active site" evidence="16">
    <location>
        <position position="21"/>
    </location>
</feature>
<dbReference type="NCBIfam" id="TIGR01205">
    <property type="entry name" value="D_ala_D_alaTIGR"/>
    <property type="match status" value="1"/>
</dbReference>
<evidence type="ECO:0000256" key="4">
    <source>
        <dbReference type="ARBA" id="ARBA00010871"/>
    </source>
</evidence>
<comment type="cofactor">
    <cofactor evidence="18">
        <name>Mg(2+)</name>
        <dbReference type="ChEBI" id="CHEBI:18420"/>
    </cofactor>
    <cofactor evidence="18">
        <name>Mn(2+)</name>
        <dbReference type="ChEBI" id="CHEBI:29035"/>
    </cofactor>
    <text evidence="18">Binds 2 magnesium or manganese ions per subunit.</text>
</comment>
<reference evidence="21" key="1">
    <citation type="submission" date="2006-04" db="EMBL/GenBank/DDBJ databases">
        <authorList>
            <person name="Seshadri R."/>
            <person name="Federici B.A."/>
        </authorList>
    </citation>
    <scope>NUCLEOTIDE SEQUENCE [LARGE SCALE GENOMIC DNA]</scope>
</reference>
<dbReference type="EC" id="6.3.2.4" evidence="15"/>
<dbReference type="FunFam" id="3.30.470.20:FF:000008">
    <property type="entry name" value="D-alanine--D-alanine ligase"/>
    <property type="match status" value="1"/>
</dbReference>
<dbReference type="GO" id="GO:0008360">
    <property type="term" value="P:regulation of cell shape"/>
    <property type="evidence" value="ECO:0007669"/>
    <property type="project" value="UniProtKB-KW"/>
</dbReference>
<feature type="binding site" evidence="18">
    <location>
        <position position="316"/>
    </location>
    <ligand>
        <name>Mg(2+)</name>
        <dbReference type="ChEBI" id="CHEBI:18420"/>
        <label>2</label>
    </ligand>
</feature>
<evidence type="ECO:0000313" key="22">
    <source>
        <dbReference type="Proteomes" id="UP000054075"/>
    </source>
</evidence>
<dbReference type="Gene3D" id="3.40.50.20">
    <property type="match status" value="1"/>
</dbReference>
<evidence type="ECO:0000256" key="15">
    <source>
        <dbReference type="HAMAP-Rule" id="MF_00047"/>
    </source>
</evidence>
<keyword evidence="15" id="KW-0963">Cytoplasm</keyword>
<dbReference type="InterPro" id="IPR005905">
    <property type="entry name" value="D_ala_D_ala"/>
</dbReference>
<evidence type="ECO:0000256" key="8">
    <source>
        <dbReference type="ARBA" id="ARBA00022840"/>
    </source>
</evidence>
<dbReference type="PROSITE" id="PS00844">
    <property type="entry name" value="DALA_DALA_LIGASE_2"/>
    <property type="match status" value="1"/>
</dbReference>
<feature type="active site" evidence="16">
    <location>
        <position position="187"/>
    </location>
</feature>
<dbReference type="InterPro" id="IPR013815">
    <property type="entry name" value="ATP_grasp_subdomain_1"/>
</dbReference>
<dbReference type="EMBL" id="AAQJ02000001">
    <property type="protein sequence ID" value="EDP47056.1"/>
    <property type="molecule type" value="Genomic_DNA"/>
</dbReference>
<evidence type="ECO:0000256" key="10">
    <source>
        <dbReference type="ARBA" id="ARBA00022960"/>
    </source>
</evidence>
<reference evidence="21" key="2">
    <citation type="submission" date="2007-10" db="EMBL/GenBank/DDBJ databases">
        <authorList>
            <person name="Myers G.S."/>
        </authorList>
    </citation>
    <scope>NUCLEOTIDE SEQUENCE [LARGE SCALE GENOMIC DNA]</scope>
</reference>
<dbReference type="PIRSF" id="PIRSF039102">
    <property type="entry name" value="Ddl/VanB"/>
    <property type="match status" value="1"/>
</dbReference>
<evidence type="ECO:0000313" key="21">
    <source>
        <dbReference type="EMBL" id="EDP47056.1"/>
    </source>
</evidence>
<dbReference type="Gene3D" id="3.30.1490.20">
    <property type="entry name" value="ATP-grasp fold, A domain"/>
    <property type="match status" value="1"/>
</dbReference>
<comment type="cofactor">
    <cofactor evidence="1">
        <name>Mn(2+)</name>
        <dbReference type="ChEBI" id="CHEBI:29035"/>
    </cofactor>
</comment>
<comment type="function">
    <text evidence="2 15">Cell wall formation.</text>
</comment>
<feature type="binding site" evidence="18">
    <location>
        <position position="318"/>
    </location>
    <ligand>
        <name>Mg(2+)</name>
        <dbReference type="ChEBI" id="CHEBI:18420"/>
        <label>2</label>
    </ligand>
</feature>
<dbReference type="PROSITE" id="PS50975">
    <property type="entry name" value="ATP_GRASP"/>
    <property type="match status" value="1"/>
</dbReference>
<dbReference type="Gene3D" id="3.30.470.20">
    <property type="entry name" value="ATP-grasp fold, B domain"/>
    <property type="match status" value="1"/>
</dbReference>
<dbReference type="SUPFAM" id="SSF52440">
    <property type="entry name" value="PreATP-grasp domain"/>
    <property type="match status" value="1"/>
</dbReference>
<dbReference type="PANTHER" id="PTHR23132:SF25">
    <property type="entry name" value="D-ALANINE--D-ALANINE LIGASE A"/>
    <property type="match status" value="1"/>
</dbReference>
<feature type="binding site" evidence="18">
    <location>
        <position position="302"/>
    </location>
    <ligand>
        <name>Mg(2+)</name>
        <dbReference type="ChEBI" id="CHEBI:18420"/>
        <label>1</label>
    </ligand>
</feature>
<dbReference type="NCBIfam" id="NF002528">
    <property type="entry name" value="PRK01966.1-4"/>
    <property type="match status" value="1"/>
</dbReference>
<dbReference type="GO" id="GO:0005829">
    <property type="term" value="C:cytosol"/>
    <property type="evidence" value="ECO:0007669"/>
    <property type="project" value="TreeGrafter"/>
</dbReference>